<dbReference type="OrthoDB" id="4067660at2759"/>
<dbReference type="EMBL" id="LT598492">
    <property type="protein sequence ID" value="SCW01359.1"/>
    <property type="molecule type" value="Genomic_DNA"/>
</dbReference>
<proteinExistence type="predicted"/>
<dbReference type="AlphaFoldDB" id="A0A1G4MC57"/>
<organism evidence="1 2">
    <name type="scientific">Lachancea fermentati</name>
    <name type="common">Zygosaccharomyces fermentati</name>
    <dbReference type="NCBI Taxonomy" id="4955"/>
    <lineage>
        <taxon>Eukaryota</taxon>
        <taxon>Fungi</taxon>
        <taxon>Dikarya</taxon>
        <taxon>Ascomycota</taxon>
        <taxon>Saccharomycotina</taxon>
        <taxon>Saccharomycetes</taxon>
        <taxon>Saccharomycetales</taxon>
        <taxon>Saccharomycetaceae</taxon>
        <taxon>Lachancea</taxon>
    </lineage>
</organism>
<protein>
    <submittedName>
        <fullName evidence="1">LAFE_0D10836g1_1</fullName>
    </submittedName>
</protein>
<dbReference type="OMA" id="VSACDIM"/>
<sequence>MSETVVKAPITLQDLLKDSRFQDVQPEGSLNTQQAQYSTCINLYIKGDKKACLERMFTYELLAKETLRSNLNIWKLFLSICFDTPFEVFGVSIQNVLKREFSATDIPQVRSLVQGEPIGEQIGIMIKYLTCILKCHSFFVAEETARPNDLETSTRDFIINISGTAQTKDDVRQLKDLVEFYLLDLQVTALRKRKSPALYEDICEQVPGLHSQFSVENGDNPTFEAELLTKLSDPIKKKSRKALRKKKSKSLPMGTPAPSTLGVTKNLQPLDVPKTLRWLHSLKKLLSFRHSSRALAVIILAILFSVKRAQTLSIIANRGIQATKVLFKYIYNIIQILLSI</sequence>
<name>A0A1G4MC57_LACFM</name>
<keyword evidence="2" id="KW-1185">Reference proteome</keyword>
<dbReference type="STRING" id="4955.A0A1G4MC57"/>
<accession>A0A1G4MC57</accession>
<gene>
    <name evidence="1" type="ORF">LAFE_0D10836G</name>
</gene>
<evidence type="ECO:0000313" key="2">
    <source>
        <dbReference type="Proteomes" id="UP000190831"/>
    </source>
</evidence>
<reference evidence="1 2" key="1">
    <citation type="submission" date="2016-03" db="EMBL/GenBank/DDBJ databases">
        <authorList>
            <person name="Devillers H."/>
        </authorList>
    </citation>
    <scope>NUCLEOTIDE SEQUENCE [LARGE SCALE GENOMIC DNA]</scope>
    <source>
        <strain evidence="1">CBS 6772</strain>
    </source>
</reference>
<evidence type="ECO:0000313" key="1">
    <source>
        <dbReference type="EMBL" id="SCW01359.1"/>
    </source>
</evidence>
<dbReference type="Proteomes" id="UP000190831">
    <property type="component" value="Chromosome D"/>
</dbReference>